<comment type="similarity">
    <text evidence="1">Belongs to the V-ATPase E subunit family.</text>
</comment>
<dbReference type="AlphaFoldDB" id="A0AAW2ZH17"/>
<dbReference type="Pfam" id="PF01991">
    <property type="entry name" value="vATP-synt_E"/>
    <property type="match status" value="1"/>
</dbReference>
<dbReference type="SUPFAM" id="SSF160527">
    <property type="entry name" value="V-type ATPase subunit E-like"/>
    <property type="match status" value="1"/>
</dbReference>
<evidence type="ECO:0000313" key="5">
    <source>
        <dbReference type="Proteomes" id="UP001431209"/>
    </source>
</evidence>
<dbReference type="Gene3D" id="3.30.2320.30">
    <property type="entry name" value="ATP synthase, E subunit, C-terminal"/>
    <property type="match status" value="1"/>
</dbReference>
<dbReference type="GO" id="GO:0046961">
    <property type="term" value="F:proton-transporting ATPase activity, rotational mechanism"/>
    <property type="evidence" value="ECO:0007669"/>
    <property type="project" value="InterPro"/>
</dbReference>
<proteinExistence type="inferred from homology"/>
<sequence>MSTATRQPQRFADNTQNDKIQQMIMFILSEAREKASELEVQADQDASIEKLNLIESAKKKIRSDYEKKEKQVEVDKKIAHSNEVKDARLHILKLKDQILRDTLKDATKQVRSLTSDKQKYTEVVKKLILQGLIRLTEDTVNVFCKESDYQLASSAAKEAEKEYSNLTGGLRCKVTVVQGSYLDKDSVGGVVVAANGDRIKVNNTLDQRLQLIFEQKLPELRGLLFPKDAGVL</sequence>
<keyword evidence="3" id="KW-0406">Ion transport</keyword>
<name>A0AAW2ZH17_9EUKA</name>
<dbReference type="PANTHER" id="PTHR45715">
    <property type="entry name" value="ATPASE H+-TRANSPORTING V1 SUBUNIT E1A-RELATED"/>
    <property type="match status" value="1"/>
</dbReference>
<dbReference type="EMBL" id="JAOPGA020001408">
    <property type="protein sequence ID" value="KAL0488100.1"/>
    <property type="molecule type" value="Genomic_DNA"/>
</dbReference>
<organism evidence="4 5">
    <name type="scientific">Acrasis kona</name>
    <dbReference type="NCBI Taxonomy" id="1008807"/>
    <lineage>
        <taxon>Eukaryota</taxon>
        <taxon>Discoba</taxon>
        <taxon>Heterolobosea</taxon>
        <taxon>Tetramitia</taxon>
        <taxon>Eutetramitia</taxon>
        <taxon>Acrasidae</taxon>
        <taxon>Acrasis</taxon>
    </lineage>
</organism>
<evidence type="ECO:0000256" key="3">
    <source>
        <dbReference type="ARBA" id="ARBA00023065"/>
    </source>
</evidence>
<dbReference type="Gene3D" id="6.10.250.1620">
    <property type="match status" value="1"/>
</dbReference>
<keyword evidence="5" id="KW-1185">Reference proteome</keyword>
<accession>A0AAW2ZH17</accession>
<dbReference type="Proteomes" id="UP001431209">
    <property type="component" value="Unassembled WGS sequence"/>
</dbReference>
<keyword evidence="2" id="KW-0813">Transport</keyword>
<comment type="caution">
    <text evidence="4">The sequence shown here is derived from an EMBL/GenBank/DDBJ whole genome shotgun (WGS) entry which is preliminary data.</text>
</comment>
<evidence type="ECO:0000256" key="2">
    <source>
        <dbReference type="ARBA" id="ARBA00022448"/>
    </source>
</evidence>
<evidence type="ECO:0000256" key="1">
    <source>
        <dbReference type="ARBA" id="ARBA00005901"/>
    </source>
</evidence>
<gene>
    <name evidence="4" type="ORF">AKO1_008947</name>
</gene>
<protein>
    <submittedName>
        <fullName evidence="4">V-type H+-transporting ATPase subunit E</fullName>
    </submittedName>
</protein>
<evidence type="ECO:0000313" key="4">
    <source>
        <dbReference type="EMBL" id="KAL0488100.1"/>
    </source>
</evidence>
<reference evidence="4 5" key="1">
    <citation type="submission" date="2024-03" db="EMBL/GenBank/DDBJ databases">
        <title>The Acrasis kona genome and developmental transcriptomes reveal deep origins of eukaryotic multicellular pathways.</title>
        <authorList>
            <person name="Sheikh S."/>
            <person name="Fu C.-J."/>
            <person name="Brown M.W."/>
            <person name="Baldauf S.L."/>
        </authorList>
    </citation>
    <scope>NUCLEOTIDE SEQUENCE [LARGE SCALE GENOMIC DNA]</scope>
    <source>
        <strain evidence="4 5">ATCC MYA-3509</strain>
    </source>
</reference>
<dbReference type="InterPro" id="IPR038495">
    <property type="entry name" value="ATPase_E_C"/>
</dbReference>
<dbReference type="GO" id="GO:0033178">
    <property type="term" value="C:proton-transporting two-sector ATPase complex, catalytic domain"/>
    <property type="evidence" value="ECO:0007669"/>
    <property type="project" value="InterPro"/>
</dbReference>
<dbReference type="InterPro" id="IPR002842">
    <property type="entry name" value="ATPase_V1_Esu"/>
</dbReference>